<name>A0A2C8ZV59_9MICO</name>
<dbReference type="Gene3D" id="1.10.10.2840">
    <property type="entry name" value="PucR C-terminal helix-turn-helix domain"/>
    <property type="match status" value="1"/>
</dbReference>
<gene>
    <name evidence="3" type="ORF">SAMN06296378_1997</name>
</gene>
<dbReference type="OrthoDB" id="8450798at2"/>
<dbReference type="InterPro" id="IPR012914">
    <property type="entry name" value="PucR_dom"/>
</dbReference>
<dbReference type="PANTHER" id="PTHR33744">
    <property type="entry name" value="CARBOHYDRATE DIACID REGULATOR"/>
    <property type="match status" value="1"/>
</dbReference>
<dbReference type="Proteomes" id="UP000219440">
    <property type="component" value="Unassembled WGS sequence"/>
</dbReference>
<dbReference type="Pfam" id="PF13556">
    <property type="entry name" value="HTH_30"/>
    <property type="match status" value="1"/>
</dbReference>
<proteinExistence type="predicted"/>
<accession>A0A2C8ZV59</accession>
<evidence type="ECO:0000259" key="2">
    <source>
        <dbReference type="Pfam" id="PF13556"/>
    </source>
</evidence>
<dbReference type="RefSeq" id="WP_097061094.1">
    <property type="nucleotide sequence ID" value="NZ_BMLC01000005.1"/>
</dbReference>
<evidence type="ECO:0000259" key="1">
    <source>
        <dbReference type="Pfam" id="PF07905"/>
    </source>
</evidence>
<sequence length="495" mass="52280">MVTLKQLCNRLAGELRLTRDDIAVPATPLSGVHISELTDPTPYLEGGELLLTTGIPITGAPLEAVDAYVERLVDKKIAALGLGLGEGADEVSPALLEACERRGLPLLLVPRAVPFMHVSRGYWELVGKTEQSEIASRVGLQLALSTAATRAHPTEAILGSLAQGLGGWAAYVPADGSTETVWPVGARELMPQLRLEMARFSRVETISSATFPLNGADVVEHSIMVGRRRVGYLAVGSGRRLQKADRQLILTSCMLLSLTVQRAQDGSRAEAKLAATVATLLFTGHIAAARVVLTELPALRVGAFARVLAVRGEGTAGLNASELALAVAALAGVPQWLELSVARSPIRCVIDGTIFVVLDDGESARKGESGSVDIGRPTTTAALGTAVPLERLSVVLADLDRACRGGTPGSLTVLAAADVQATGWIETLAAQPRGDLVETVRVYLAHRGNWERAARQLGIHRNSLRNRIALASELIGADLDDPDSAAHLWLALRAD</sequence>
<dbReference type="Pfam" id="PF07905">
    <property type="entry name" value="PucR"/>
    <property type="match status" value="1"/>
</dbReference>
<organism evidence="3 4">
    <name type="scientific">Salinibacterium xinjiangense</name>
    <dbReference type="NCBI Taxonomy" id="386302"/>
    <lineage>
        <taxon>Bacteria</taxon>
        <taxon>Bacillati</taxon>
        <taxon>Actinomycetota</taxon>
        <taxon>Actinomycetes</taxon>
        <taxon>Micrococcales</taxon>
        <taxon>Microbacteriaceae</taxon>
        <taxon>Salinibacterium</taxon>
    </lineage>
</organism>
<keyword evidence="4" id="KW-1185">Reference proteome</keyword>
<dbReference type="InterPro" id="IPR009057">
    <property type="entry name" value="Homeodomain-like_sf"/>
</dbReference>
<dbReference type="SUPFAM" id="SSF46689">
    <property type="entry name" value="Homeodomain-like"/>
    <property type="match status" value="1"/>
</dbReference>
<dbReference type="EMBL" id="OCST01000004">
    <property type="protein sequence ID" value="SOE69535.1"/>
    <property type="molecule type" value="Genomic_DNA"/>
</dbReference>
<dbReference type="InterPro" id="IPR051448">
    <property type="entry name" value="CdaR-like_regulators"/>
</dbReference>
<dbReference type="PANTHER" id="PTHR33744:SF1">
    <property type="entry name" value="DNA-BINDING TRANSCRIPTIONAL ACTIVATOR ADER"/>
    <property type="match status" value="1"/>
</dbReference>
<protein>
    <submittedName>
        <fullName evidence="3">Purine catabolism regulatory protein</fullName>
    </submittedName>
</protein>
<evidence type="ECO:0000313" key="3">
    <source>
        <dbReference type="EMBL" id="SOE69535.1"/>
    </source>
</evidence>
<dbReference type="InterPro" id="IPR025736">
    <property type="entry name" value="PucR_C-HTH_dom"/>
</dbReference>
<dbReference type="InterPro" id="IPR042070">
    <property type="entry name" value="PucR_C-HTH_sf"/>
</dbReference>
<dbReference type="AlphaFoldDB" id="A0A2C8ZV59"/>
<evidence type="ECO:0000313" key="4">
    <source>
        <dbReference type="Proteomes" id="UP000219440"/>
    </source>
</evidence>
<reference evidence="3 4" key="1">
    <citation type="submission" date="2017-09" db="EMBL/GenBank/DDBJ databases">
        <authorList>
            <person name="Ehlers B."/>
            <person name="Leendertz F.H."/>
        </authorList>
    </citation>
    <scope>NUCLEOTIDE SEQUENCE [LARGE SCALE GENOMIC DNA]</scope>
    <source>
        <strain evidence="3 4">CGMCC 1.05381</strain>
    </source>
</reference>
<feature type="domain" description="Purine catabolism PurC-like" evidence="1">
    <location>
        <begin position="28"/>
        <end position="120"/>
    </location>
</feature>
<feature type="domain" description="PucR C-terminal helix-turn-helix" evidence="2">
    <location>
        <begin position="436"/>
        <end position="494"/>
    </location>
</feature>